<evidence type="ECO:0000256" key="1">
    <source>
        <dbReference type="SAM" id="MobiDB-lite"/>
    </source>
</evidence>
<dbReference type="GeneID" id="118890159"/>
<proteinExistence type="predicted"/>
<gene>
    <name evidence="3" type="primary">LOC118890159</name>
</gene>
<dbReference type="KEGG" id="bmus:118890159"/>
<dbReference type="Proteomes" id="UP000694857">
    <property type="component" value="Chromosome 2"/>
</dbReference>
<dbReference type="AlphaFoldDB" id="A0A8B8WMK4"/>
<name>A0A8B8WMK4_BALMU</name>
<evidence type="ECO:0000313" key="3">
    <source>
        <dbReference type="RefSeq" id="XP_036698454.1"/>
    </source>
</evidence>
<keyword evidence="2" id="KW-1185">Reference proteome</keyword>
<feature type="region of interest" description="Disordered" evidence="1">
    <location>
        <begin position="145"/>
        <end position="171"/>
    </location>
</feature>
<reference evidence="3" key="1">
    <citation type="submission" date="2025-08" db="UniProtKB">
        <authorList>
            <consortium name="RefSeq"/>
        </authorList>
    </citation>
    <scope>IDENTIFICATION</scope>
    <source>
        <tissue evidence="3">Epidermis and Blubber</tissue>
    </source>
</reference>
<protein>
    <submittedName>
        <fullName evidence="3">Uncharacterized protein LOC118890159</fullName>
    </submittedName>
</protein>
<organism evidence="2 3">
    <name type="scientific">Balaenoptera musculus</name>
    <name type="common">Blue whale</name>
    <dbReference type="NCBI Taxonomy" id="9771"/>
    <lineage>
        <taxon>Eukaryota</taxon>
        <taxon>Metazoa</taxon>
        <taxon>Chordata</taxon>
        <taxon>Craniata</taxon>
        <taxon>Vertebrata</taxon>
        <taxon>Euteleostomi</taxon>
        <taxon>Mammalia</taxon>
        <taxon>Eutheria</taxon>
        <taxon>Laurasiatheria</taxon>
        <taxon>Artiodactyla</taxon>
        <taxon>Whippomorpha</taxon>
        <taxon>Cetacea</taxon>
        <taxon>Mysticeti</taxon>
        <taxon>Balaenopteridae</taxon>
        <taxon>Balaenoptera</taxon>
    </lineage>
</organism>
<sequence length="270" mass="28993">MESVPGFKLQACKFNSYPFQPSEEEKLRESCEQSPSPASPRWASLQLPCHLTASRDASWSSGFPRAPARRGDGPRVTAQMALLAVLPDPWWLRSAKLGLNGEGNCYRERGIRQEGEDDASRPLPGAAVMAGRQVSHGIRVGRTLHADPHNPRGCQPDSSAQCGRKPGLGPGTKAGRSLHNICNSAQNGPCYALGLGSSRSNGLPSKPPNPISFLGQTPGRRFQKVPEGPSVPSPLQILPTTWLGVRATFPGSISSDMKPRFSNPGAWRSL</sequence>
<dbReference type="OrthoDB" id="10390911at2759"/>
<evidence type="ECO:0000313" key="2">
    <source>
        <dbReference type="Proteomes" id="UP000694857"/>
    </source>
</evidence>
<dbReference type="RefSeq" id="XP_036698454.1">
    <property type="nucleotide sequence ID" value="XM_036842559.1"/>
</dbReference>
<accession>A0A8B8WMK4</accession>